<evidence type="ECO:0000313" key="3">
    <source>
        <dbReference type="Proteomes" id="UP000181909"/>
    </source>
</evidence>
<dbReference type="InterPro" id="IPR025164">
    <property type="entry name" value="Toastrack_DUF4097"/>
</dbReference>
<dbReference type="Proteomes" id="UP000181909">
    <property type="component" value="Unassembled WGS sequence"/>
</dbReference>
<name>A0A1K1UKK0_STRAR</name>
<protein>
    <submittedName>
        <fullName evidence="2">Putative adhesin</fullName>
    </submittedName>
</protein>
<dbReference type="AlphaFoldDB" id="A0A1K1UKK0"/>
<dbReference type="PROSITE" id="PS51257">
    <property type="entry name" value="PROKAR_LIPOPROTEIN"/>
    <property type="match status" value="1"/>
</dbReference>
<dbReference type="EMBL" id="FPJO01000001">
    <property type="protein sequence ID" value="SFX13585.1"/>
    <property type="molecule type" value="Genomic_DNA"/>
</dbReference>
<evidence type="ECO:0000313" key="2">
    <source>
        <dbReference type="EMBL" id="SFX13585.1"/>
    </source>
</evidence>
<dbReference type="Pfam" id="PF13349">
    <property type="entry name" value="DUF4097"/>
    <property type="match status" value="1"/>
</dbReference>
<feature type="domain" description="DUF4097" evidence="1">
    <location>
        <begin position="137"/>
        <end position="250"/>
    </location>
</feature>
<accession>A0A1K1UKK0</accession>
<dbReference type="RefSeq" id="WP_072483475.1">
    <property type="nucleotide sequence ID" value="NZ_CP108276.1"/>
</dbReference>
<reference evidence="2 3" key="1">
    <citation type="submission" date="2016-11" db="EMBL/GenBank/DDBJ databases">
        <authorList>
            <person name="Jaros S."/>
            <person name="Januszkiewicz K."/>
            <person name="Wedrychowicz H."/>
        </authorList>
    </citation>
    <scope>NUCLEOTIDE SEQUENCE [LARGE SCALE GENOMIC DNA]</scope>
    <source>
        <strain evidence="2 3">OK807</strain>
    </source>
</reference>
<evidence type="ECO:0000259" key="1">
    <source>
        <dbReference type="Pfam" id="PF13349"/>
    </source>
</evidence>
<organism evidence="2 3">
    <name type="scientific">Streptomyces atratus</name>
    <dbReference type="NCBI Taxonomy" id="1893"/>
    <lineage>
        <taxon>Bacteria</taxon>
        <taxon>Bacillati</taxon>
        <taxon>Actinomycetota</taxon>
        <taxon>Actinomycetes</taxon>
        <taxon>Kitasatosporales</taxon>
        <taxon>Streptomycetaceae</taxon>
        <taxon>Streptomyces</taxon>
    </lineage>
</organism>
<proteinExistence type="predicted"/>
<dbReference type="STRING" id="1893.SAMN02787144_1001618"/>
<gene>
    <name evidence="2" type="ORF">SAMN02787144_1001618</name>
</gene>
<sequence length="254" mass="25864">MAVRTRTLIASGGAVLLALVLSGCGSTDVSGAPAEHKSFAFSGKTLTIRSGQSSLELVPADVQKVEVTRRVDGWVAFGNGPEPQWGMQDDTLTLGVKCDALISNCAAEHQVKVPRGVAVVVEGDDGEVVASGFRTPLTLTADNGRVTVRDSTGPLELASDNGAIVAEGVSGKSVSARSDNGSIRLGFAAVPDLVDTVSDNGGITIDLPGGSVAYAVDAAADNGHTSVDVPRSDGSSHVVKARSDNGQIKVRSAN</sequence>
<dbReference type="OrthoDB" id="5243271at2"/>